<dbReference type="EMBL" id="AAMHSF010000001">
    <property type="protein sequence ID" value="EDH4582629.1"/>
    <property type="molecule type" value="Genomic_DNA"/>
</dbReference>
<proteinExistence type="predicted"/>
<reference evidence="1" key="1">
    <citation type="submission" date="2018-07" db="EMBL/GenBank/DDBJ databases">
        <authorList>
            <consortium name="PulseNet: The National Subtyping Network for Foodborne Disease Surveillance"/>
            <person name="Tarr C.L."/>
            <person name="Trees E."/>
            <person name="Katz L.S."/>
            <person name="Carleton-Romer H.A."/>
            <person name="Stroika S."/>
            <person name="Kucerova Z."/>
            <person name="Roache K.F."/>
            <person name="Sabol A.L."/>
            <person name="Besser J."/>
            <person name="Gerner-Smidt P."/>
        </authorList>
    </citation>
    <scope>NUCLEOTIDE SEQUENCE</scope>
    <source>
        <strain evidence="1">2014K-0489</strain>
    </source>
</reference>
<name>A0A634EZF1_SALER</name>
<dbReference type="AlphaFoldDB" id="A0A634EZF1"/>
<comment type="caution">
    <text evidence="1">The sequence shown here is derived from an EMBL/GenBank/DDBJ whole genome shotgun (WGS) entry which is preliminary data.</text>
</comment>
<dbReference type="InterPro" id="IPR058743">
    <property type="entry name" value="SarA"/>
</dbReference>
<accession>A0A634EZF1</accession>
<sequence>MGFVYIYILVSYESYLWFCLGGNMFTIDSTNRVATTVALYAHVSRVSLEDETTFVTSASSDEHTSIHEYESSLQCFVLNDQHVPQNTLAKDVEGYNRGLQERINLEYQPLESIVFLLGTPAVLETTESLSLPVSPQALTQKLLSISNNDKCKLSGSAAPDSHNASSGYIAQYSHSAEVFPPE</sequence>
<evidence type="ECO:0000313" key="1">
    <source>
        <dbReference type="EMBL" id="EDH4582629.1"/>
    </source>
</evidence>
<protein>
    <submittedName>
        <fullName evidence="1">Transposase</fullName>
    </submittedName>
</protein>
<gene>
    <name evidence="1" type="ORF">CBX91_00020</name>
</gene>
<dbReference type="Pfam" id="PF26316">
    <property type="entry name" value="SarA_SteE"/>
    <property type="match status" value="1"/>
</dbReference>
<organism evidence="1">
    <name type="scientific">Salmonella enterica</name>
    <name type="common">Salmonella choleraesuis</name>
    <dbReference type="NCBI Taxonomy" id="28901"/>
    <lineage>
        <taxon>Bacteria</taxon>
        <taxon>Pseudomonadati</taxon>
        <taxon>Pseudomonadota</taxon>
        <taxon>Gammaproteobacteria</taxon>
        <taxon>Enterobacterales</taxon>
        <taxon>Enterobacteriaceae</taxon>
        <taxon>Salmonella</taxon>
    </lineage>
</organism>